<protein>
    <submittedName>
        <fullName evidence="1">(northern house mosquito) hypothetical protein</fullName>
    </submittedName>
</protein>
<reference evidence="1" key="1">
    <citation type="submission" date="2021-05" db="EMBL/GenBank/DDBJ databases">
        <authorList>
            <person name="Alioto T."/>
            <person name="Alioto T."/>
            <person name="Gomez Garrido J."/>
        </authorList>
    </citation>
    <scope>NUCLEOTIDE SEQUENCE</scope>
</reference>
<organism evidence="1">
    <name type="scientific">Culex pipiens</name>
    <name type="common">House mosquito</name>
    <dbReference type="NCBI Taxonomy" id="7175"/>
    <lineage>
        <taxon>Eukaryota</taxon>
        <taxon>Metazoa</taxon>
        <taxon>Ecdysozoa</taxon>
        <taxon>Arthropoda</taxon>
        <taxon>Hexapoda</taxon>
        <taxon>Insecta</taxon>
        <taxon>Pterygota</taxon>
        <taxon>Neoptera</taxon>
        <taxon>Endopterygota</taxon>
        <taxon>Diptera</taxon>
        <taxon>Nematocera</taxon>
        <taxon>Culicoidea</taxon>
        <taxon>Culicidae</taxon>
        <taxon>Culicinae</taxon>
        <taxon>Culicini</taxon>
        <taxon>Culex</taxon>
        <taxon>Culex</taxon>
    </lineage>
</organism>
<dbReference type="AlphaFoldDB" id="A0A8D8HWE3"/>
<accession>A0A8D8HWE3</accession>
<proteinExistence type="predicted"/>
<sequence>MLDVRVLLRDSMYISVFRLNSISICLFSDCGTVASVSLNLTLRTNSSNEGPFSVHLVSLSLEIVTLFRAFNALKVDVSHSQLNELSFKITSLNVGKTLGKESAICSLFSCNHIRFNNSVFQCSKLISLRRFI</sequence>
<dbReference type="EMBL" id="HBUE01330812">
    <property type="protein sequence ID" value="CAG6593194.1"/>
    <property type="molecule type" value="Transcribed_RNA"/>
</dbReference>
<name>A0A8D8HWE3_CULPI</name>
<evidence type="ECO:0000313" key="1">
    <source>
        <dbReference type="EMBL" id="CAG6541122.1"/>
    </source>
</evidence>
<dbReference type="EMBL" id="HBUE01224130">
    <property type="protein sequence ID" value="CAG6541122.1"/>
    <property type="molecule type" value="Transcribed_RNA"/>
</dbReference>